<keyword evidence="4 5" id="KW-0472">Membrane</keyword>
<accession>A0A142VWV1</accession>
<evidence type="ECO:0000256" key="1">
    <source>
        <dbReference type="ARBA" id="ARBA00004141"/>
    </source>
</evidence>
<feature type="transmembrane region" description="Helical" evidence="5">
    <location>
        <begin position="254"/>
        <end position="276"/>
    </location>
</feature>
<evidence type="ECO:0000313" key="7">
    <source>
        <dbReference type="Proteomes" id="UP000076234"/>
    </source>
</evidence>
<evidence type="ECO:0000256" key="2">
    <source>
        <dbReference type="ARBA" id="ARBA00022692"/>
    </source>
</evidence>
<feature type="transmembrane region" description="Helical" evidence="5">
    <location>
        <begin position="331"/>
        <end position="352"/>
    </location>
</feature>
<keyword evidence="3 5" id="KW-1133">Transmembrane helix</keyword>
<evidence type="ECO:0000256" key="4">
    <source>
        <dbReference type="ARBA" id="ARBA00023136"/>
    </source>
</evidence>
<keyword evidence="6" id="KW-0808">Transferase</keyword>
<protein>
    <submittedName>
        <fullName evidence="6">Protein-S-isoprenylcysteine methyltransferase</fullName>
    </submittedName>
</protein>
<evidence type="ECO:0000256" key="3">
    <source>
        <dbReference type="ARBA" id="ARBA00022989"/>
    </source>
</evidence>
<feature type="transmembrane region" description="Helical" evidence="5">
    <location>
        <begin position="73"/>
        <end position="93"/>
    </location>
</feature>
<keyword evidence="2 5" id="KW-0812">Transmembrane</keyword>
<proteinExistence type="predicted"/>
<feature type="transmembrane region" description="Helical" evidence="5">
    <location>
        <begin position="120"/>
        <end position="139"/>
    </location>
</feature>
<dbReference type="EMBL" id="CP013342">
    <property type="protein sequence ID" value="AMU94189.1"/>
    <property type="molecule type" value="Genomic_DNA"/>
</dbReference>
<keyword evidence="6" id="KW-0489">Methyltransferase</keyword>
<feature type="transmembrane region" description="Helical" evidence="5">
    <location>
        <begin position="288"/>
        <end position="311"/>
    </location>
</feature>
<dbReference type="GO" id="GO:0004671">
    <property type="term" value="F:protein C-terminal S-isoprenylcysteine carboxyl O-methyltransferase activity"/>
    <property type="evidence" value="ECO:0007669"/>
    <property type="project" value="InterPro"/>
</dbReference>
<comment type="subcellular location">
    <subcellularLocation>
        <location evidence="1">Membrane</location>
        <topology evidence="1">Multi-pass membrane protein</topology>
    </subcellularLocation>
</comment>
<sequence>MTHMPDLAVPAAAETAADAIEAPASRPRSAVSAGVGIVGILGLFSYLLIARYAPEIAAYLGVDWGQRGPMNGPNSAIASVLACGVPMVLWSLFVDKVHRNPSTGIDWSLRRPWRETVDISLTKIAGLWTTWALIAGFYAVMRYYWEGNYAFSMDLLERVVPWLLLVSVPYMLWLDRRMVEPRDGCYQFGRWLIAPRQSGRAQPVDGRAIAHHLRAWAVKGFFTAFMLSIVPGNFSSLASVPMRDVLANPYMTGIWTINLLYLVDVHVATVGYILTLKPLDAHIRTANPYGMAWVAALVCYPPFILMNGGPLDYTVNGSDWGYWLQGHDTLMTLWGVALVFLVGIYAWATMAFGIRFSNLTHRGVITHGPYAFTRHPAYVSKNLSWWIGSLPFLVTSGSAADAVRNTILLAAVSGVYYWRAKTEEKHLLGDPAYQAYWAWAQRHALVPRLFAKLSGRALPRIRLDPDPRVGPVA</sequence>
<dbReference type="KEGG" id="ster:AOA14_06165"/>
<dbReference type="GO" id="GO:0016020">
    <property type="term" value="C:membrane"/>
    <property type="evidence" value="ECO:0007669"/>
    <property type="project" value="UniProtKB-SubCell"/>
</dbReference>
<dbReference type="InterPro" id="IPR007269">
    <property type="entry name" value="ICMT_MeTrfase"/>
</dbReference>
<reference evidence="7" key="1">
    <citation type="submission" date="2015-11" db="EMBL/GenBank/DDBJ databases">
        <title>Complete genome sequence of a polyethylene glycol-degrading strain Sphingopyxis terrae strain 203-1 (NBRC 15098).</title>
        <authorList>
            <person name="Yoshiyuki O."/>
            <person name="Shouta N."/>
            <person name="Nagata Y."/>
            <person name="Numata M."/>
            <person name="Tsuchikane K."/>
            <person name="Hosoyama A."/>
            <person name="Yamazoe A."/>
            <person name="Tsuda M."/>
            <person name="Fujita N."/>
            <person name="Kawai F."/>
        </authorList>
    </citation>
    <scope>NUCLEOTIDE SEQUENCE [LARGE SCALE GENOMIC DNA]</scope>
    <source>
        <strain evidence="7">203-1</strain>
    </source>
</reference>
<dbReference type="Pfam" id="PF04140">
    <property type="entry name" value="ICMT"/>
    <property type="match status" value="1"/>
</dbReference>
<feature type="transmembrane region" description="Helical" evidence="5">
    <location>
        <begin position="30"/>
        <end position="53"/>
    </location>
</feature>
<feature type="transmembrane region" description="Helical" evidence="5">
    <location>
        <begin position="216"/>
        <end position="234"/>
    </location>
</feature>
<dbReference type="GO" id="GO:0032259">
    <property type="term" value="P:methylation"/>
    <property type="evidence" value="ECO:0007669"/>
    <property type="project" value="UniProtKB-KW"/>
</dbReference>
<name>A0A142VWV1_9SPHN</name>
<dbReference type="Gene3D" id="1.20.120.1630">
    <property type="match status" value="1"/>
</dbReference>
<feature type="transmembrane region" description="Helical" evidence="5">
    <location>
        <begin position="159"/>
        <end position="174"/>
    </location>
</feature>
<dbReference type="Proteomes" id="UP000076234">
    <property type="component" value="Chromosome"/>
</dbReference>
<dbReference type="STRING" id="1219058.AOA14_06165"/>
<evidence type="ECO:0000256" key="5">
    <source>
        <dbReference type="SAM" id="Phobius"/>
    </source>
</evidence>
<dbReference type="AlphaFoldDB" id="A0A142VWV1"/>
<gene>
    <name evidence="6" type="ORF">AOA14_06165</name>
</gene>
<reference evidence="6 7" key="2">
    <citation type="journal article" date="2016" name="Genome Announc.">
        <title>Complete Genome Sequence of Sphingopyxis terrae Strain 203-1 (NBRC 111660), a Polyethylene Glycol Degrader.</title>
        <authorList>
            <person name="Ohtsubo Y."/>
            <person name="Nonoyama S."/>
            <person name="Nagata Y."/>
            <person name="Numata M."/>
            <person name="Tsuchikane K."/>
            <person name="Hosoyama A."/>
            <person name="Yamazoe A."/>
            <person name="Tsuda M."/>
            <person name="Fujita N."/>
            <person name="Kawai F."/>
        </authorList>
    </citation>
    <scope>NUCLEOTIDE SEQUENCE [LARGE SCALE GENOMIC DNA]</scope>
    <source>
        <strain evidence="6 7">203-1</strain>
    </source>
</reference>
<organism evidence="6 7">
    <name type="scientific">Sphingopyxis terrae subsp. terrae NBRC 15098</name>
    <dbReference type="NCBI Taxonomy" id="1219058"/>
    <lineage>
        <taxon>Bacteria</taxon>
        <taxon>Pseudomonadati</taxon>
        <taxon>Pseudomonadota</taxon>
        <taxon>Alphaproteobacteria</taxon>
        <taxon>Sphingomonadales</taxon>
        <taxon>Sphingomonadaceae</taxon>
        <taxon>Sphingopyxis</taxon>
    </lineage>
</organism>
<evidence type="ECO:0000313" key="6">
    <source>
        <dbReference type="EMBL" id="AMU94189.1"/>
    </source>
</evidence>